<evidence type="ECO:0000313" key="3">
    <source>
        <dbReference type="Proteomes" id="UP000654947"/>
    </source>
</evidence>
<dbReference type="AlphaFoldDB" id="A0A918XMA5"/>
<accession>A0A918XMA5</accession>
<name>A0A918XMA5_9ACTN</name>
<organism evidence="2 3">
    <name type="scientific">Nocardiopsis kunsanensis</name>
    <dbReference type="NCBI Taxonomy" id="141693"/>
    <lineage>
        <taxon>Bacteria</taxon>
        <taxon>Bacillati</taxon>
        <taxon>Actinomycetota</taxon>
        <taxon>Actinomycetes</taxon>
        <taxon>Streptosporangiales</taxon>
        <taxon>Nocardiopsidaceae</taxon>
        <taxon>Nocardiopsis</taxon>
    </lineage>
</organism>
<feature type="region of interest" description="Disordered" evidence="1">
    <location>
        <begin position="1"/>
        <end position="52"/>
    </location>
</feature>
<dbReference type="Proteomes" id="UP000654947">
    <property type="component" value="Unassembled WGS sequence"/>
</dbReference>
<dbReference type="EMBL" id="BMXL01000042">
    <property type="protein sequence ID" value="GHD36868.1"/>
    <property type="molecule type" value="Genomic_DNA"/>
</dbReference>
<gene>
    <name evidence="2" type="ORF">GCM10007147_44530</name>
</gene>
<reference evidence="2 3" key="1">
    <citation type="journal article" date="2014" name="Int. J. Syst. Evol. Microbiol.">
        <title>Complete genome sequence of Corynebacterium casei LMG S-19264T (=DSM 44701T), isolated from a smear-ripened cheese.</title>
        <authorList>
            <consortium name="US DOE Joint Genome Institute (JGI-PGF)"/>
            <person name="Walter F."/>
            <person name="Albersmeier A."/>
            <person name="Kalinowski J."/>
            <person name="Ruckert C."/>
        </authorList>
    </citation>
    <scope>NUCLEOTIDE SEQUENCE [LARGE SCALE GENOMIC DNA]</scope>
    <source>
        <strain evidence="2 3">KCTC 19473</strain>
    </source>
</reference>
<evidence type="ECO:0000256" key="1">
    <source>
        <dbReference type="SAM" id="MobiDB-lite"/>
    </source>
</evidence>
<sequence>MSDQGARGDQVLVGRIPTQAFQERGQEQGGVGRAARDHDVRAAPQRRDQGLGAQVGVGRQVARLDTVREPLARAARALRAEFGADYLLMADELTDLWETPGVVTVLPSGTALYQIAYAAHLVMGNIEEMQEAARNPDVARVLAVHLRRPVQAG</sequence>
<proteinExistence type="predicted"/>
<feature type="compositionally biased region" description="Basic and acidic residues" evidence="1">
    <location>
        <begin position="34"/>
        <end position="49"/>
    </location>
</feature>
<evidence type="ECO:0000313" key="2">
    <source>
        <dbReference type="EMBL" id="GHD36868.1"/>
    </source>
</evidence>
<keyword evidence="3" id="KW-1185">Reference proteome</keyword>
<comment type="caution">
    <text evidence="2">The sequence shown here is derived from an EMBL/GenBank/DDBJ whole genome shotgun (WGS) entry which is preliminary data.</text>
</comment>
<protein>
    <submittedName>
        <fullName evidence="2">Uncharacterized protein</fullName>
    </submittedName>
</protein>